<sequence length="641" mass="66533">MAGVLITMRLRVLANSLTGARAANMIVGGSSGLLLAVATIVLAGTGLVPEAVRTDLFALLLACRMLGWILGPVYTGGGDDGLRPEQFALLPLPPLRLAFGLLVAGFAGIAPVVSLIAFTSLTVHASSSVPVGGSTVSAVLVSVPAVVLQLILVVVLSRLVVALLAFAVRSRLGAVLSALANASLAVLLNQAWVLIWVAVESDLFTLGFPAAYTEVLRWLPSSWGLTAVRAAGDGDWVLVVLTLGGSVVLIGGALALWARLLVLRTTTRPVRWAPRGGGRPGSLLEGISQLGTTGVVAAKELRTWSRDLMRTHLFYYSVFFGVLYTAVPLIADWRGMLPWTGVIVAVMAAATSANLFGLDGTALWLALTAPGRERAEIRGRQLAWLIQVAPLTVALTVAGTAVGGDAGTWPWVLALLAATLGGGAGLIVLLSVYALVPVAEPHRRSGNPLEAGPSFGQVIGALLLVCLSAVPAAAVAWAGTRSGLPVVTWAAVAVGLGTGVGLTVWGGRRAATRLRDTGPEMLATMRGGQTRTRVVRSSAAELPKRTSQLVTLLWTLCWIPLFPQGLVPLVMIANGDTERLWFAALYVDDPWRIPVALAFSALGAAMMIAGTVIPLRHRAATRRSAVVPAAAAGPILEDAGG</sequence>
<name>A0ABQ3X6W4_9ACTN</name>
<dbReference type="RefSeq" id="WP_203795316.1">
    <property type="nucleotide sequence ID" value="NZ_BAAAQE010000035.1"/>
</dbReference>
<evidence type="ECO:0000313" key="2">
    <source>
        <dbReference type="EMBL" id="GID54212.1"/>
    </source>
</evidence>
<feature type="transmembrane region" description="Helical" evidence="1">
    <location>
        <begin position="97"/>
        <end position="118"/>
    </location>
</feature>
<feature type="transmembrane region" description="Helical" evidence="1">
    <location>
        <begin position="178"/>
        <end position="199"/>
    </location>
</feature>
<feature type="transmembrane region" description="Helical" evidence="1">
    <location>
        <begin position="382"/>
        <end position="403"/>
    </location>
</feature>
<reference evidence="2 3" key="1">
    <citation type="submission" date="2021-01" db="EMBL/GenBank/DDBJ databases">
        <title>Whole genome shotgun sequence of Actinoplanes couchii NBRC 106145.</title>
        <authorList>
            <person name="Komaki H."/>
            <person name="Tamura T."/>
        </authorList>
    </citation>
    <scope>NUCLEOTIDE SEQUENCE [LARGE SCALE GENOMIC DNA]</scope>
    <source>
        <strain evidence="2 3">NBRC 106145</strain>
    </source>
</reference>
<evidence type="ECO:0008006" key="4">
    <source>
        <dbReference type="Google" id="ProtNLM"/>
    </source>
</evidence>
<feature type="transmembrane region" description="Helical" evidence="1">
    <location>
        <begin position="552"/>
        <end position="573"/>
    </location>
</feature>
<feature type="transmembrane region" description="Helical" evidence="1">
    <location>
        <begin position="236"/>
        <end position="262"/>
    </location>
</feature>
<keyword evidence="1" id="KW-1133">Transmembrane helix</keyword>
<feature type="transmembrane region" description="Helical" evidence="1">
    <location>
        <begin position="337"/>
        <end position="370"/>
    </location>
</feature>
<feature type="transmembrane region" description="Helical" evidence="1">
    <location>
        <begin position="313"/>
        <end position="331"/>
    </location>
</feature>
<organism evidence="2 3">
    <name type="scientific">Actinoplanes couchii</name>
    <dbReference type="NCBI Taxonomy" id="403638"/>
    <lineage>
        <taxon>Bacteria</taxon>
        <taxon>Bacillati</taxon>
        <taxon>Actinomycetota</taxon>
        <taxon>Actinomycetes</taxon>
        <taxon>Micromonosporales</taxon>
        <taxon>Micromonosporaceae</taxon>
        <taxon>Actinoplanes</taxon>
    </lineage>
</organism>
<dbReference type="Proteomes" id="UP000612282">
    <property type="component" value="Unassembled WGS sequence"/>
</dbReference>
<feature type="transmembrane region" description="Helical" evidence="1">
    <location>
        <begin position="138"/>
        <end position="166"/>
    </location>
</feature>
<keyword evidence="3" id="KW-1185">Reference proteome</keyword>
<gene>
    <name evidence="2" type="ORF">Aco03nite_026160</name>
</gene>
<keyword evidence="1" id="KW-0472">Membrane</keyword>
<feature type="transmembrane region" description="Helical" evidence="1">
    <location>
        <begin position="486"/>
        <end position="505"/>
    </location>
</feature>
<comment type="caution">
    <text evidence="2">The sequence shown here is derived from an EMBL/GenBank/DDBJ whole genome shotgun (WGS) entry which is preliminary data.</text>
</comment>
<accession>A0ABQ3X6W4</accession>
<feature type="transmembrane region" description="Helical" evidence="1">
    <location>
        <begin position="21"/>
        <end position="44"/>
    </location>
</feature>
<feature type="transmembrane region" description="Helical" evidence="1">
    <location>
        <begin position="457"/>
        <end position="480"/>
    </location>
</feature>
<proteinExistence type="predicted"/>
<evidence type="ECO:0000256" key="1">
    <source>
        <dbReference type="SAM" id="Phobius"/>
    </source>
</evidence>
<feature type="transmembrane region" description="Helical" evidence="1">
    <location>
        <begin position="593"/>
        <end position="615"/>
    </location>
</feature>
<keyword evidence="1" id="KW-0812">Transmembrane</keyword>
<feature type="transmembrane region" description="Helical" evidence="1">
    <location>
        <begin position="409"/>
        <end position="436"/>
    </location>
</feature>
<evidence type="ECO:0000313" key="3">
    <source>
        <dbReference type="Proteomes" id="UP000612282"/>
    </source>
</evidence>
<dbReference type="EMBL" id="BOMG01000039">
    <property type="protein sequence ID" value="GID54212.1"/>
    <property type="molecule type" value="Genomic_DNA"/>
</dbReference>
<protein>
    <recommendedName>
        <fullName evidence="4">ABC-2 type transport system permease protein</fullName>
    </recommendedName>
</protein>
<feature type="transmembrane region" description="Helical" evidence="1">
    <location>
        <begin position="56"/>
        <end position="76"/>
    </location>
</feature>